<organism evidence="3 4">
    <name type="scientific">Sphagnum jensenii</name>
    <dbReference type="NCBI Taxonomy" id="128206"/>
    <lineage>
        <taxon>Eukaryota</taxon>
        <taxon>Viridiplantae</taxon>
        <taxon>Streptophyta</taxon>
        <taxon>Embryophyta</taxon>
        <taxon>Bryophyta</taxon>
        <taxon>Sphagnophytina</taxon>
        <taxon>Sphagnopsida</taxon>
        <taxon>Sphagnales</taxon>
        <taxon>Sphagnaceae</taxon>
        <taxon>Sphagnum</taxon>
    </lineage>
</organism>
<feature type="repeat" description="PPR" evidence="2">
    <location>
        <begin position="161"/>
        <end position="195"/>
    </location>
</feature>
<gene>
    <name evidence="3" type="ORF">CSSPJE1EN1_LOCUS7295</name>
</gene>
<dbReference type="Gene3D" id="1.25.40.10">
    <property type="entry name" value="Tetratricopeptide repeat domain"/>
    <property type="match status" value="6"/>
</dbReference>
<dbReference type="InterPro" id="IPR046960">
    <property type="entry name" value="PPR_At4g14850-like_plant"/>
</dbReference>
<dbReference type="Pfam" id="PF13041">
    <property type="entry name" value="PPR_2"/>
    <property type="match status" value="5"/>
</dbReference>
<evidence type="ECO:0000313" key="4">
    <source>
        <dbReference type="Proteomes" id="UP001497444"/>
    </source>
</evidence>
<dbReference type="NCBIfam" id="TIGR00756">
    <property type="entry name" value="PPR"/>
    <property type="match status" value="6"/>
</dbReference>
<dbReference type="InterPro" id="IPR011990">
    <property type="entry name" value="TPR-like_helical_dom_sf"/>
</dbReference>
<dbReference type="InterPro" id="IPR002885">
    <property type="entry name" value="PPR_rpt"/>
</dbReference>
<feature type="repeat" description="PPR" evidence="2">
    <location>
        <begin position="263"/>
        <end position="297"/>
    </location>
</feature>
<dbReference type="InterPro" id="IPR046848">
    <property type="entry name" value="E_motif"/>
</dbReference>
<keyword evidence="4" id="KW-1185">Reference proteome</keyword>
<reference evidence="3" key="1">
    <citation type="submission" date="2024-02" db="EMBL/GenBank/DDBJ databases">
        <authorList>
            <consortium name="ELIXIR-Norway"/>
            <consortium name="Elixir Norway"/>
        </authorList>
    </citation>
    <scope>NUCLEOTIDE SEQUENCE</scope>
</reference>
<feature type="repeat" description="PPR" evidence="2">
    <location>
        <begin position="465"/>
        <end position="499"/>
    </location>
</feature>
<dbReference type="PANTHER" id="PTHR24015">
    <property type="entry name" value="OS07G0578800 PROTEIN-RELATED"/>
    <property type="match status" value="1"/>
</dbReference>
<dbReference type="Pfam" id="PF01535">
    <property type="entry name" value="PPR"/>
    <property type="match status" value="2"/>
</dbReference>
<dbReference type="EMBL" id="OZ020109">
    <property type="protein sequence ID" value="CAK9261817.1"/>
    <property type="molecule type" value="Genomic_DNA"/>
</dbReference>
<keyword evidence="1" id="KW-0677">Repeat</keyword>
<dbReference type="Pfam" id="PF20431">
    <property type="entry name" value="E_motif"/>
    <property type="match status" value="1"/>
</dbReference>
<evidence type="ECO:0000256" key="1">
    <source>
        <dbReference type="ARBA" id="ARBA00022737"/>
    </source>
</evidence>
<dbReference type="SUPFAM" id="SSF48452">
    <property type="entry name" value="TPR-like"/>
    <property type="match status" value="1"/>
</dbReference>
<protein>
    <recommendedName>
        <fullName evidence="5">Pentatricopeptide repeat-containing protein</fullName>
    </recommendedName>
</protein>
<dbReference type="PANTHER" id="PTHR24015:SF548">
    <property type="entry name" value="OS08G0340900 PROTEIN"/>
    <property type="match status" value="1"/>
</dbReference>
<evidence type="ECO:0000256" key="2">
    <source>
        <dbReference type="PROSITE-ProRule" id="PRU00708"/>
    </source>
</evidence>
<feature type="repeat" description="PPR" evidence="2">
    <location>
        <begin position="364"/>
        <end position="398"/>
    </location>
</feature>
<dbReference type="PROSITE" id="PS51375">
    <property type="entry name" value="PPR"/>
    <property type="match status" value="6"/>
</dbReference>
<evidence type="ECO:0008006" key="5">
    <source>
        <dbReference type="Google" id="ProtNLM"/>
    </source>
</evidence>
<evidence type="ECO:0000313" key="3">
    <source>
        <dbReference type="EMBL" id="CAK9261817.1"/>
    </source>
</evidence>
<feature type="repeat" description="PPR" evidence="2">
    <location>
        <begin position="566"/>
        <end position="600"/>
    </location>
</feature>
<accession>A0ABP0W4V2</accession>
<proteinExistence type="predicted"/>
<dbReference type="Proteomes" id="UP001497444">
    <property type="component" value="Chromosome 14"/>
</dbReference>
<name>A0ABP0W4V2_9BRYO</name>
<sequence length="756" mass="84558">MYQAVLVSSNRARNRLARQLPWSQMVSCQISSKRFGASNAANLSTQTTAEQLVGKQGNWDICDTYRDLASLCRQGRLTEAVRRLGPVDQCGIGAHYWMYARVIQACAMKKSLEHGKQVHYHIIKSGFKPDVFLWNNLLSMYMKCRSIVNAHQAFDEMPTRDVVSWTTMISGYAQQGYGEQAFYLFGLMQQEGLKPDKYTFSSVLHASGSPGTTLEQGKRVHALILEAGLESNIHVATALIRMYTKYGSLVDGRHVFDRMLKRDVVSWTMMIAAYAKEGYTDDAFKLFYQMDEDDLKPDKAAYISILTACVSPALLEQGKQIHCQIIKDGLQTDVRVANALISMYVRCGSMVDAHQIFDNLPQRDVVSWTAIIGRYSQHQCSEKVFELFQQMLKEGVKPDKVMFMRVLNACASPAVLKEGKEIHALVIRAGFEADTSCGNALVSMYSRCGSVEDARKVFDKLPRRDVISWTAMISACAQHGLGKEAISLFWQMEQEGVKPDKVTFNTVLNACASLAVLDKGRQVHACIIEAGFERDVFVGNALVDMYSKAGSLEDARQAFDNISLRDVVSWSTMILAYAQHGHGQEALQLFEQMQEEGVKPDLITFMGVLSACSNVGLVDEGQRYFQSMSRDHALTPTVEHYGCMVDILGRAGCIKEVQQVILEMPVQPDSALWGSLLAACKLQGNVEVGEWAAENRLKLEPQNAGTYILLSNIYAAARKWDDVAMVRKVMEFRGLTNETDQISIEVNDRVHDFVRV</sequence>
<feature type="repeat" description="PPR" evidence="2">
    <location>
        <begin position="434"/>
        <end position="464"/>
    </location>
</feature>